<dbReference type="InterPro" id="IPR043216">
    <property type="entry name" value="PAP-like"/>
</dbReference>
<evidence type="ECO:0000313" key="9">
    <source>
        <dbReference type="Proteomes" id="UP000243723"/>
    </source>
</evidence>
<dbReference type="SMART" id="SM00014">
    <property type="entry name" value="acidPPc"/>
    <property type="match status" value="1"/>
</dbReference>
<keyword evidence="9" id="KW-1185">Reference proteome</keyword>
<dbReference type="EMBL" id="NHZQ01000236">
    <property type="protein sequence ID" value="PSK46041.1"/>
    <property type="molecule type" value="Genomic_DNA"/>
</dbReference>
<organism evidence="8 9">
    <name type="scientific">Elsinoe australis</name>
    <dbReference type="NCBI Taxonomy" id="40998"/>
    <lineage>
        <taxon>Eukaryota</taxon>
        <taxon>Fungi</taxon>
        <taxon>Dikarya</taxon>
        <taxon>Ascomycota</taxon>
        <taxon>Pezizomycotina</taxon>
        <taxon>Dothideomycetes</taxon>
        <taxon>Dothideomycetidae</taxon>
        <taxon>Myriangiales</taxon>
        <taxon>Elsinoaceae</taxon>
        <taxon>Elsinoe</taxon>
    </lineage>
</organism>
<evidence type="ECO:0000256" key="4">
    <source>
        <dbReference type="ARBA" id="ARBA00022989"/>
    </source>
</evidence>
<dbReference type="Proteomes" id="UP000243723">
    <property type="component" value="Unassembled WGS sequence"/>
</dbReference>
<keyword evidence="5 6" id="KW-0472">Membrane</keyword>
<dbReference type="GO" id="GO:0046839">
    <property type="term" value="P:phospholipid dephosphorylation"/>
    <property type="evidence" value="ECO:0007669"/>
    <property type="project" value="TreeGrafter"/>
</dbReference>
<evidence type="ECO:0000256" key="1">
    <source>
        <dbReference type="ARBA" id="ARBA00004141"/>
    </source>
</evidence>
<feature type="transmembrane region" description="Helical" evidence="6">
    <location>
        <begin position="96"/>
        <end position="118"/>
    </location>
</feature>
<dbReference type="Gene3D" id="1.20.144.10">
    <property type="entry name" value="Phosphatidic acid phosphatase type 2/haloperoxidase"/>
    <property type="match status" value="1"/>
</dbReference>
<dbReference type="GO" id="GO:0016020">
    <property type="term" value="C:membrane"/>
    <property type="evidence" value="ECO:0007669"/>
    <property type="project" value="UniProtKB-SubCell"/>
</dbReference>
<evidence type="ECO:0000256" key="2">
    <source>
        <dbReference type="ARBA" id="ARBA00008816"/>
    </source>
</evidence>
<dbReference type="InterPro" id="IPR000326">
    <property type="entry name" value="PAP2/HPO"/>
</dbReference>
<feature type="transmembrane region" description="Helical" evidence="6">
    <location>
        <begin position="130"/>
        <end position="151"/>
    </location>
</feature>
<evidence type="ECO:0000259" key="7">
    <source>
        <dbReference type="SMART" id="SM00014"/>
    </source>
</evidence>
<evidence type="ECO:0000313" key="8">
    <source>
        <dbReference type="EMBL" id="PSK46041.1"/>
    </source>
</evidence>
<accession>A0A2P7ZCY1</accession>
<keyword evidence="4 6" id="KW-1133">Transmembrane helix</keyword>
<dbReference type="SUPFAM" id="SSF48317">
    <property type="entry name" value="Acid phosphatase/Vanadium-dependent haloperoxidase"/>
    <property type="match status" value="1"/>
</dbReference>
<evidence type="ECO:0000256" key="5">
    <source>
        <dbReference type="ARBA" id="ARBA00023136"/>
    </source>
</evidence>
<dbReference type="STRING" id="40998.A0A2P7ZCY1"/>
<dbReference type="PANTHER" id="PTHR10165">
    <property type="entry name" value="LIPID PHOSPHATE PHOSPHATASE"/>
    <property type="match status" value="1"/>
</dbReference>
<feature type="transmembrane region" description="Helical" evidence="6">
    <location>
        <begin position="261"/>
        <end position="281"/>
    </location>
</feature>
<reference evidence="8 9" key="1">
    <citation type="submission" date="2017-05" db="EMBL/GenBank/DDBJ databases">
        <title>Draft genome sequence of Elsinoe australis.</title>
        <authorList>
            <person name="Cheng Q."/>
        </authorList>
    </citation>
    <scope>NUCLEOTIDE SEQUENCE [LARGE SCALE GENOMIC DNA]</scope>
    <source>
        <strain evidence="8 9">NL1</strain>
    </source>
</reference>
<dbReference type="AlphaFoldDB" id="A0A2P7ZCY1"/>
<comment type="subcellular location">
    <subcellularLocation>
        <location evidence="1">Membrane</location>
        <topology evidence="1">Multi-pass membrane protein</topology>
    </subcellularLocation>
</comment>
<dbReference type="InterPro" id="IPR036938">
    <property type="entry name" value="PAP2/HPO_sf"/>
</dbReference>
<name>A0A2P7ZCY1_9PEZI</name>
<dbReference type="GO" id="GO:0008195">
    <property type="term" value="F:phosphatidate phosphatase activity"/>
    <property type="evidence" value="ECO:0007669"/>
    <property type="project" value="TreeGrafter"/>
</dbReference>
<dbReference type="OrthoDB" id="10030083at2759"/>
<proteinExistence type="inferred from homology"/>
<comment type="caution">
    <text evidence="8">The sequence shown here is derived from an EMBL/GenBank/DDBJ whole genome shotgun (WGS) entry which is preliminary data.</text>
</comment>
<feature type="domain" description="Phosphatidic acid phosphatase type 2/haloperoxidase" evidence="7">
    <location>
        <begin position="131"/>
        <end position="278"/>
    </location>
</feature>
<comment type="similarity">
    <text evidence="2">Belongs to the PA-phosphatase related phosphoesterase family.</text>
</comment>
<keyword evidence="3 6" id="KW-0812">Transmembrane</keyword>
<protein>
    <submittedName>
        <fullName evidence="8">Diacylglycerol pyrophosphate phosphatase 1</fullName>
    </submittedName>
</protein>
<evidence type="ECO:0000256" key="3">
    <source>
        <dbReference type="ARBA" id="ARBA00022692"/>
    </source>
</evidence>
<dbReference type="Pfam" id="PF01569">
    <property type="entry name" value="PAP2"/>
    <property type="match status" value="1"/>
</dbReference>
<feature type="transmembrane region" description="Helical" evidence="6">
    <location>
        <begin position="232"/>
        <end position="249"/>
    </location>
</feature>
<sequence length="321" mass="35792">MARITFSTKGFKQSIHDELAFQRQKKRSPPSPEARPTFLEWLRISWPDILTMIAIGAIGLGFDKMWPPYHRLFPYLDTDGTIISPELAYRKRPPTLSAALSGILSIGIPILVFLFSQFLTPSFWVLNNSLFGILYANLLGTCLQIMIKTLVGGFRPHFLSVCQPDLSRPGASQGLNGIYHDWSICTGEAKDVKNALISFPSGHTEAAFASGVFLSLWLNAQLKVWSAYQPRFWKVVVVFVPLLGAVLMAGDLQMTGNHHWYDMLMGAVVGTMVAFAGYRAMFESVWDARTNDVVVLRRSQMIVAGERTKDRGRSTDSGDLV</sequence>
<gene>
    <name evidence="8" type="ORF">B9Z65_5009</name>
</gene>
<evidence type="ECO:0000256" key="6">
    <source>
        <dbReference type="SAM" id="Phobius"/>
    </source>
</evidence>
<dbReference type="GO" id="GO:0006644">
    <property type="term" value="P:phospholipid metabolic process"/>
    <property type="evidence" value="ECO:0007669"/>
    <property type="project" value="InterPro"/>
</dbReference>
<dbReference type="PANTHER" id="PTHR10165:SF84">
    <property type="entry name" value="PHOSPHATIDIC ACID PHOSPHATASE BETA"/>
    <property type="match status" value="1"/>
</dbReference>